<dbReference type="Proteomes" id="UP000664414">
    <property type="component" value="Unassembled WGS sequence"/>
</dbReference>
<accession>A0A8J7PR43</accession>
<evidence type="ECO:0000313" key="1">
    <source>
        <dbReference type="EMBL" id="MBN9413067.1"/>
    </source>
</evidence>
<gene>
    <name evidence="1" type="ORF">J0H12_04005</name>
</gene>
<dbReference type="EMBL" id="JAFKGL010000016">
    <property type="protein sequence ID" value="MBN9413067.1"/>
    <property type="molecule type" value="Genomic_DNA"/>
</dbReference>
<evidence type="ECO:0000313" key="2">
    <source>
        <dbReference type="Proteomes" id="UP000664414"/>
    </source>
</evidence>
<dbReference type="AlphaFoldDB" id="A0A8J7PR43"/>
<name>A0A8J7PR43_9PROT</name>
<sequence length="162" mass="19133">MTKLLINETPLQIFPTLARKIGLNEAIVLQQMHYWLHFHRDNQHRVYNASEQWQKQFPFWSRDTIKHTIISLKRQNLITDAKLSQKNSRQCQGYTINYQALESITACNNRTGQIDTIEETLLTSDHNKMTRSIITICSEHFDTIEDNRCSTADGYKEYFYES</sequence>
<organism evidence="1 2">
    <name type="scientific">Candidatus Paracaedimonas acanthamoebae</name>
    <dbReference type="NCBI Taxonomy" id="244581"/>
    <lineage>
        <taxon>Bacteria</taxon>
        <taxon>Pseudomonadati</taxon>
        <taxon>Pseudomonadota</taxon>
        <taxon>Alphaproteobacteria</taxon>
        <taxon>Holosporales</taxon>
        <taxon>Caedimonadaceae</taxon>
        <taxon>Candidatus Paracaedimonas</taxon>
    </lineage>
</organism>
<reference evidence="1" key="1">
    <citation type="submission" date="2021-02" db="EMBL/GenBank/DDBJ databases">
        <title>Thiocyanate and organic carbon inputs drive convergent selection for specific autotrophic Afipia and Thiobacillus strains within complex microbiomes.</title>
        <authorList>
            <person name="Huddy R.J."/>
            <person name="Sachdeva R."/>
            <person name="Kadzinga F."/>
            <person name="Kantor R.S."/>
            <person name="Harrison S.T.L."/>
            <person name="Banfield J.F."/>
        </authorList>
    </citation>
    <scope>NUCLEOTIDE SEQUENCE</scope>
    <source>
        <strain evidence="1">SCN18_10_11_15_R4_P_38_20</strain>
    </source>
</reference>
<comment type="caution">
    <text evidence="1">The sequence shown here is derived from an EMBL/GenBank/DDBJ whole genome shotgun (WGS) entry which is preliminary data.</text>
</comment>
<protein>
    <submittedName>
        <fullName evidence="1">Uncharacterized protein</fullName>
    </submittedName>
</protein>
<proteinExistence type="predicted"/>